<dbReference type="AlphaFoldDB" id="A0A8H5BGU5"/>
<organism evidence="2 3">
    <name type="scientific">Ephemerocybe angulata</name>
    <dbReference type="NCBI Taxonomy" id="980116"/>
    <lineage>
        <taxon>Eukaryota</taxon>
        <taxon>Fungi</taxon>
        <taxon>Dikarya</taxon>
        <taxon>Basidiomycota</taxon>
        <taxon>Agaricomycotina</taxon>
        <taxon>Agaricomycetes</taxon>
        <taxon>Agaricomycetidae</taxon>
        <taxon>Agaricales</taxon>
        <taxon>Agaricineae</taxon>
        <taxon>Psathyrellaceae</taxon>
        <taxon>Ephemerocybe</taxon>
    </lineage>
</organism>
<feature type="compositionally biased region" description="Low complexity" evidence="1">
    <location>
        <begin position="18"/>
        <end position="32"/>
    </location>
</feature>
<keyword evidence="3" id="KW-1185">Reference proteome</keyword>
<comment type="caution">
    <text evidence="2">The sequence shown here is derived from an EMBL/GenBank/DDBJ whole genome shotgun (WGS) entry which is preliminary data.</text>
</comment>
<dbReference type="OrthoDB" id="3018797at2759"/>
<reference evidence="2 3" key="1">
    <citation type="journal article" date="2020" name="ISME J.">
        <title>Uncovering the hidden diversity of litter-decomposition mechanisms in mushroom-forming fungi.</title>
        <authorList>
            <person name="Floudas D."/>
            <person name="Bentzer J."/>
            <person name="Ahren D."/>
            <person name="Johansson T."/>
            <person name="Persson P."/>
            <person name="Tunlid A."/>
        </authorList>
    </citation>
    <scope>NUCLEOTIDE SEQUENCE [LARGE SCALE GENOMIC DNA]</scope>
    <source>
        <strain evidence="2 3">CBS 175.51</strain>
    </source>
</reference>
<dbReference type="EMBL" id="JAACJK010000167">
    <property type="protein sequence ID" value="KAF5323119.1"/>
    <property type="molecule type" value="Genomic_DNA"/>
</dbReference>
<proteinExistence type="predicted"/>
<accession>A0A8H5BGU5</accession>
<dbReference type="SUPFAM" id="SSF117281">
    <property type="entry name" value="Kelch motif"/>
    <property type="match status" value="1"/>
</dbReference>
<protein>
    <submittedName>
        <fullName evidence="2">Uncharacterized protein</fullName>
    </submittedName>
</protein>
<evidence type="ECO:0000256" key="1">
    <source>
        <dbReference type="SAM" id="MobiDB-lite"/>
    </source>
</evidence>
<evidence type="ECO:0000313" key="3">
    <source>
        <dbReference type="Proteomes" id="UP000541558"/>
    </source>
</evidence>
<gene>
    <name evidence="2" type="ORF">D9611_009239</name>
</gene>
<dbReference type="InterPro" id="IPR015915">
    <property type="entry name" value="Kelch-typ_b-propeller"/>
</dbReference>
<name>A0A8H5BGU5_9AGAR</name>
<dbReference type="Proteomes" id="UP000541558">
    <property type="component" value="Unassembled WGS sequence"/>
</dbReference>
<feature type="compositionally biased region" description="Polar residues" evidence="1">
    <location>
        <begin position="1"/>
        <end position="11"/>
    </location>
</feature>
<dbReference type="Gene3D" id="2.120.10.80">
    <property type="entry name" value="Kelch-type beta propeller"/>
    <property type="match status" value="1"/>
</dbReference>
<evidence type="ECO:0000313" key="2">
    <source>
        <dbReference type="EMBL" id="KAF5323119.1"/>
    </source>
</evidence>
<feature type="region of interest" description="Disordered" evidence="1">
    <location>
        <begin position="1"/>
        <end position="32"/>
    </location>
</feature>
<sequence length="433" mass="47821">MVTTTGQPTRTLRSRRQAPGAKATVLPAAAPAPAKKAAREKWKGLIQVEGVELKRLNGEIVTSEFAFRSLPDDRKNQVVYFGFDSDDNAAIFILDCASSTVVKLLGEVGGKDEGCERMRYISSDGTQVARAFPDLEFTSAVLVYMGTERLLLSFGGIEVSTEELVSSFFLFDIDRRTWTEVQTEGGIPLPRSSGTGLWKDSRFYIFGGRVPGGQKEEFNLTRSYSVLAPVGKLVGGSWTITWVWRILDKPYPDDVPSLGFMGGFAFCNGGKDVILLPGSRPKNDLVYYRDYTPVIYNFDNDSFTILGSRGDFQKLPDEVVWYHAMPPPTKSLSAKLRPFNGLDPSGKPRTVSFLMRTGTDEEGEKAMVSRLWAVSVAQDVQIQEINIHTHLNRLSIEHGVAFHGFATVKGTMYLIGESVVAGDDKDYVAKVLL</sequence>